<dbReference type="EMBL" id="BGZK01000544">
    <property type="protein sequence ID" value="GBP49409.1"/>
    <property type="molecule type" value="Genomic_DNA"/>
</dbReference>
<protein>
    <submittedName>
        <fullName evidence="2">Uncharacterized protein</fullName>
    </submittedName>
</protein>
<accession>A0A4C1WGA1</accession>
<keyword evidence="3" id="KW-1185">Reference proteome</keyword>
<name>A0A4C1WGA1_EUMVA</name>
<evidence type="ECO:0000313" key="3">
    <source>
        <dbReference type="Proteomes" id="UP000299102"/>
    </source>
</evidence>
<feature type="compositionally biased region" description="Polar residues" evidence="1">
    <location>
        <begin position="36"/>
        <end position="45"/>
    </location>
</feature>
<proteinExistence type="predicted"/>
<gene>
    <name evidence="2" type="ORF">EVAR_38177_1</name>
</gene>
<reference evidence="2 3" key="1">
    <citation type="journal article" date="2019" name="Commun. Biol.">
        <title>The bagworm genome reveals a unique fibroin gene that provides high tensile strength.</title>
        <authorList>
            <person name="Kono N."/>
            <person name="Nakamura H."/>
            <person name="Ohtoshi R."/>
            <person name="Tomita M."/>
            <person name="Numata K."/>
            <person name="Arakawa K."/>
        </authorList>
    </citation>
    <scope>NUCLEOTIDE SEQUENCE [LARGE SCALE GENOMIC DNA]</scope>
</reference>
<organism evidence="2 3">
    <name type="scientific">Eumeta variegata</name>
    <name type="common">Bagworm moth</name>
    <name type="synonym">Eumeta japonica</name>
    <dbReference type="NCBI Taxonomy" id="151549"/>
    <lineage>
        <taxon>Eukaryota</taxon>
        <taxon>Metazoa</taxon>
        <taxon>Ecdysozoa</taxon>
        <taxon>Arthropoda</taxon>
        <taxon>Hexapoda</taxon>
        <taxon>Insecta</taxon>
        <taxon>Pterygota</taxon>
        <taxon>Neoptera</taxon>
        <taxon>Endopterygota</taxon>
        <taxon>Lepidoptera</taxon>
        <taxon>Glossata</taxon>
        <taxon>Ditrysia</taxon>
        <taxon>Tineoidea</taxon>
        <taxon>Psychidae</taxon>
        <taxon>Oiketicinae</taxon>
        <taxon>Eumeta</taxon>
    </lineage>
</organism>
<evidence type="ECO:0000256" key="1">
    <source>
        <dbReference type="SAM" id="MobiDB-lite"/>
    </source>
</evidence>
<comment type="caution">
    <text evidence="2">The sequence shown here is derived from an EMBL/GenBank/DDBJ whole genome shotgun (WGS) entry which is preliminary data.</text>
</comment>
<evidence type="ECO:0000313" key="2">
    <source>
        <dbReference type="EMBL" id="GBP49409.1"/>
    </source>
</evidence>
<dbReference type="Proteomes" id="UP000299102">
    <property type="component" value="Unassembled WGS sequence"/>
</dbReference>
<sequence>MGHNRTHEDLKERLVSNSKRLLVETNRQVNKLLTTRKQQAETDSPTLGPMKDGRMMRNHTAAQQVDDGEVPNGAASPMVSAASILNLNCSWRLRSRLINKRNKLRNRPTEMLRRFDFERK</sequence>
<dbReference type="AlphaFoldDB" id="A0A4C1WGA1"/>
<feature type="region of interest" description="Disordered" evidence="1">
    <location>
        <begin position="36"/>
        <end position="55"/>
    </location>
</feature>